<protein>
    <submittedName>
        <fullName evidence="2">Uncharacterized protein</fullName>
    </submittedName>
</protein>
<dbReference type="Proteomes" id="UP000313359">
    <property type="component" value="Unassembled WGS sequence"/>
</dbReference>
<keyword evidence="1" id="KW-0812">Transmembrane</keyword>
<evidence type="ECO:0000313" key="3">
    <source>
        <dbReference type="Proteomes" id="UP000313359"/>
    </source>
</evidence>
<name>A0A5C2SRP7_9APHY</name>
<keyword evidence="3" id="KW-1185">Reference proteome</keyword>
<organism evidence="2 3">
    <name type="scientific">Lentinus tigrinus ALCF2SS1-6</name>
    <dbReference type="NCBI Taxonomy" id="1328759"/>
    <lineage>
        <taxon>Eukaryota</taxon>
        <taxon>Fungi</taxon>
        <taxon>Dikarya</taxon>
        <taxon>Basidiomycota</taxon>
        <taxon>Agaricomycotina</taxon>
        <taxon>Agaricomycetes</taxon>
        <taxon>Polyporales</taxon>
        <taxon>Polyporaceae</taxon>
        <taxon>Lentinus</taxon>
    </lineage>
</organism>
<gene>
    <name evidence="2" type="ORF">L227DRAFT_570420</name>
</gene>
<proteinExistence type="predicted"/>
<evidence type="ECO:0000256" key="1">
    <source>
        <dbReference type="SAM" id="Phobius"/>
    </source>
</evidence>
<feature type="transmembrane region" description="Helical" evidence="1">
    <location>
        <begin position="21"/>
        <end position="39"/>
    </location>
</feature>
<accession>A0A5C2SRP7</accession>
<dbReference type="AlphaFoldDB" id="A0A5C2SRP7"/>
<dbReference type="EMBL" id="ML122251">
    <property type="protein sequence ID" value="RPD66543.1"/>
    <property type="molecule type" value="Genomic_DNA"/>
</dbReference>
<keyword evidence="1" id="KW-1133">Transmembrane helix</keyword>
<keyword evidence="1" id="KW-0472">Membrane</keyword>
<evidence type="ECO:0000313" key="2">
    <source>
        <dbReference type="EMBL" id="RPD66543.1"/>
    </source>
</evidence>
<reference evidence="2" key="1">
    <citation type="journal article" date="2018" name="Genome Biol. Evol.">
        <title>Genomics and development of Lentinus tigrinus, a white-rot wood-decaying mushroom with dimorphic fruiting bodies.</title>
        <authorList>
            <person name="Wu B."/>
            <person name="Xu Z."/>
            <person name="Knudson A."/>
            <person name="Carlson A."/>
            <person name="Chen N."/>
            <person name="Kovaka S."/>
            <person name="LaButti K."/>
            <person name="Lipzen A."/>
            <person name="Pennachio C."/>
            <person name="Riley R."/>
            <person name="Schakwitz W."/>
            <person name="Umezawa K."/>
            <person name="Ohm R.A."/>
            <person name="Grigoriev I.V."/>
            <person name="Nagy L.G."/>
            <person name="Gibbons J."/>
            <person name="Hibbett D."/>
        </authorList>
    </citation>
    <scope>NUCLEOTIDE SEQUENCE [LARGE SCALE GENOMIC DNA]</scope>
    <source>
        <strain evidence="2">ALCF2SS1-6</strain>
    </source>
</reference>
<sequence>MPRTPKTRGKLEERGVRRVKSVHAAFISTYAGIFVATWVSDVNPSDGVPVDVNERGGVSRV</sequence>